<keyword evidence="4" id="KW-1185">Reference proteome</keyword>
<keyword evidence="2" id="KW-0472">Membrane</keyword>
<dbReference type="Proteomes" id="UP000054549">
    <property type="component" value="Unassembled WGS sequence"/>
</dbReference>
<feature type="transmembrane region" description="Helical" evidence="2">
    <location>
        <begin position="142"/>
        <end position="165"/>
    </location>
</feature>
<reference evidence="3 4" key="1">
    <citation type="submission" date="2014-04" db="EMBL/GenBank/DDBJ databases">
        <title>Evolutionary Origins and Diversification of the Mycorrhizal Mutualists.</title>
        <authorList>
            <consortium name="DOE Joint Genome Institute"/>
            <consortium name="Mycorrhizal Genomics Consortium"/>
            <person name="Kohler A."/>
            <person name="Kuo A."/>
            <person name="Nagy L.G."/>
            <person name="Floudas D."/>
            <person name="Copeland A."/>
            <person name="Barry K.W."/>
            <person name="Cichocki N."/>
            <person name="Veneault-Fourrey C."/>
            <person name="LaButti K."/>
            <person name="Lindquist E.A."/>
            <person name="Lipzen A."/>
            <person name="Lundell T."/>
            <person name="Morin E."/>
            <person name="Murat C."/>
            <person name="Riley R."/>
            <person name="Ohm R."/>
            <person name="Sun H."/>
            <person name="Tunlid A."/>
            <person name="Henrissat B."/>
            <person name="Grigoriev I.V."/>
            <person name="Hibbett D.S."/>
            <person name="Martin F."/>
        </authorList>
    </citation>
    <scope>NUCLEOTIDE SEQUENCE [LARGE SCALE GENOMIC DNA]</scope>
    <source>
        <strain evidence="3 4">Koide BX008</strain>
    </source>
</reference>
<feature type="region of interest" description="Disordered" evidence="1">
    <location>
        <begin position="61"/>
        <end position="97"/>
    </location>
</feature>
<keyword evidence="2" id="KW-0812">Transmembrane</keyword>
<dbReference type="AlphaFoldDB" id="A0A0C2SME0"/>
<evidence type="ECO:0000313" key="3">
    <source>
        <dbReference type="EMBL" id="KIL55124.1"/>
    </source>
</evidence>
<keyword evidence="2" id="KW-1133">Transmembrane helix</keyword>
<sequence length="166" mass="17534">MDYTTTPMHPSHLLPAAPYPSPLIMGTYDYHSNNGDIPPFSPIAPVGSPFRFPYTQAHLANDSNANPNANAHSAGGGGGGGGPGPGGPGAPTPKVSSNNTLNNAIFLHWGAMSDFQHPPSSKRAFMPWARAYSTYVHLMQDALAVVLVTNLFHFLVPTLGGAGWWL</sequence>
<dbReference type="HOGENOM" id="CLU_1602275_0_0_1"/>
<dbReference type="InParanoid" id="A0A0C2SME0"/>
<organism evidence="3 4">
    <name type="scientific">Amanita muscaria (strain Koide BX008)</name>
    <dbReference type="NCBI Taxonomy" id="946122"/>
    <lineage>
        <taxon>Eukaryota</taxon>
        <taxon>Fungi</taxon>
        <taxon>Dikarya</taxon>
        <taxon>Basidiomycota</taxon>
        <taxon>Agaricomycotina</taxon>
        <taxon>Agaricomycetes</taxon>
        <taxon>Agaricomycetidae</taxon>
        <taxon>Agaricales</taxon>
        <taxon>Pluteineae</taxon>
        <taxon>Amanitaceae</taxon>
        <taxon>Amanita</taxon>
    </lineage>
</organism>
<evidence type="ECO:0000256" key="2">
    <source>
        <dbReference type="SAM" id="Phobius"/>
    </source>
</evidence>
<name>A0A0C2SME0_AMAMK</name>
<proteinExistence type="predicted"/>
<gene>
    <name evidence="3" type="ORF">M378DRAFT_651915</name>
</gene>
<accession>A0A0C2SME0</accession>
<dbReference type="EMBL" id="KN818564">
    <property type="protein sequence ID" value="KIL55124.1"/>
    <property type="molecule type" value="Genomic_DNA"/>
</dbReference>
<feature type="compositionally biased region" description="Gly residues" evidence="1">
    <location>
        <begin position="74"/>
        <end position="84"/>
    </location>
</feature>
<protein>
    <submittedName>
        <fullName evidence="3">Uncharacterized protein</fullName>
    </submittedName>
</protein>
<evidence type="ECO:0000313" key="4">
    <source>
        <dbReference type="Proteomes" id="UP000054549"/>
    </source>
</evidence>
<evidence type="ECO:0000256" key="1">
    <source>
        <dbReference type="SAM" id="MobiDB-lite"/>
    </source>
</evidence>
<feature type="compositionally biased region" description="Low complexity" evidence="1">
    <location>
        <begin position="64"/>
        <end position="73"/>
    </location>
</feature>